<dbReference type="AlphaFoldDB" id="Q3LW53"/>
<accession>Q3LW53</accession>
<organism evidence="1 2">
    <name type="scientific">Bigelowiella natans</name>
    <name type="common">Pedinomonas minutissima</name>
    <name type="synonym">Chlorarachnion sp. (strain CCMP621)</name>
    <dbReference type="NCBI Taxonomy" id="227086"/>
    <lineage>
        <taxon>Eukaryota</taxon>
        <taxon>Sar</taxon>
        <taxon>Rhizaria</taxon>
        <taxon>Cercozoa</taxon>
        <taxon>Chlorarachniophyceae</taxon>
        <taxon>Bigelowiella</taxon>
    </lineage>
</organism>
<keyword evidence="1" id="KW-0542">Nucleomorph</keyword>
<dbReference type="EMBL" id="DQ158857">
    <property type="protein sequence ID" value="ABA27312.1"/>
    <property type="molecule type" value="Genomic_DNA"/>
</dbReference>
<protein>
    <submittedName>
        <fullName evidence="1">Uncharacterized protein</fullName>
    </submittedName>
</protein>
<evidence type="ECO:0000313" key="2">
    <source>
        <dbReference type="Proteomes" id="UP000243425"/>
    </source>
</evidence>
<dbReference type="GeneID" id="5788508"/>
<reference evidence="1 2" key="1">
    <citation type="journal article" date="2006" name="Proc. Natl. Acad. Sci. U.S.A.">
        <title>Complete nucleotide sequence of the chlorarachniophyte nucleomorph: nature's smallest nucleus.</title>
        <authorList>
            <person name="Gilson P.R."/>
            <person name="Su V."/>
            <person name="Slamovits C.H."/>
            <person name="Reith M.E."/>
            <person name="Keeling P.J."/>
            <person name="McFadden G.I."/>
        </authorList>
    </citation>
    <scope>NUCLEOTIDE SEQUENCE [LARGE SCALE GENOMIC DNA]</scope>
    <source>
        <strain evidence="2">CCMP621</strain>
    </source>
</reference>
<dbReference type="RefSeq" id="XP_001712924.1">
    <property type="nucleotide sequence ID" value="XM_001712872.1"/>
</dbReference>
<proteinExistence type="predicted"/>
<name>Q3LW53_BIGNA</name>
<dbReference type="Proteomes" id="UP000243425">
    <property type="component" value="Nucleomorph 2"/>
</dbReference>
<geneLocation type="nucleomorph" evidence="1"/>
<sequence>MNLTTILIKSDIKRLNRKKTQRITLKFKLFFDKLIKIPKLLRTYNIKKAINKSFISFTITEYSLKNQRSNTLNYIVFQNLFTKLYLIIIEIFKSNKQNEIKLLDTNYLRIPRLNTNIQDQLTKLYSLVFAHAFCSIKIFKTWQKMNCKKIKMITKRIIHNTNHQITSFTFYRCTSKTKRITRFLDYRSSN</sequence>
<evidence type="ECO:0000313" key="1">
    <source>
        <dbReference type="EMBL" id="ABA27312.1"/>
    </source>
</evidence>